<dbReference type="AlphaFoldDB" id="H6RKN6"/>
<evidence type="ECO:0000313" key="2">
    <source>
        <dbReference type="EMBL" id="CCG03652.1"/>
    </source>
</evidence>
<evidence type="ECO:0000313" key="3">
    <source>
        <dbReference type="Proteomes" id="UP000007517"/>
    </source>
</evidence>
<dbReference type="STRING" id="1146883.BLASA_2781"/>
<proteinExistence type="predicted"/>
<dbReference type="HOGENOM" id="CLU_1048206_0_0_11"/>
<dbReference type="Proteomes" id="UP000007517">
    <property type="component" value="Chromosome"/>
</dbReference>
<accession>H6RKN6</accession>
<dbReference type="InterPro" id="IPR029069">
    <property type="entry name" value="HotDog_dom_sf"/>
</dbReference>
<feature type="region of interest" description="Disordered" evidence="1">
    <location>
        <begin position="116"/>
        <end position="136"/>
    </location>
</feature>
<reference evidence="2 3" key="1">
    <citation type="journal article" date="2012" name="J. Bacteriol.">
        <title>Genome Sequence of Blastococcus saxobsidens DD2, a Stone-Inhabiting Bacterium.</title>
        <authorList>
            <person name="Chouaia B."/>
            <person name="Crotti E."/>
            <person name="Brusetti L."/>
            <person name="Daffonchio D."/>
            <person name="Essoussi I."/>
            <person name="Nouioui I."/>
            <person name="Sbissi I."/>
            <person name="Ghodhbane-Gtari F."/>
            <person name="Gtari M."/>
            <person name="Vacherie B."/>
            <person name="Barbe V."/>
            <person name="Medigue C."/>
            <person name="Gury J."/>
            <person name="Pujic P."/>
            <person name="Normand P."/>
        </authorList>
    </citation>
    <scope>NUCLEOTIDE SEQUENCE [LARGE SCALE GENOMIC DNA]</scope>
    <source>
        <strain evidence="2 3">DD2</strain>
    </source>
</reference>
<dbReference type="RefSeq" id="WP_014376535.1">
    <property type="nucleotide sequence ID" value="NC_016943.1"/>
</dbReference>
<dbReference type="Gene3D" id="3.10.129.10">
    <property type="entry name" value="Hotdog Thioesterase"/>
    <property type="match status" value="2"/>
</dbReference>
<dbReference type="EMBL" id="FO117623">
    <property type="protein sequence ID" value="CCG03652.1"/>
    <property type="molecule type" value="Genomic_DNA"/>
</dbReference>
<gene>
    <name evidence="2" type="ordered locus">BLASA_2781</name>
</gene>
<dbReference type="eggNOG" id="COG2030">
    <property type="taxonomic scope" value="Bacteria"/>
</dbReference>
<dbReference type="SUPFAM" id="SSF54637">
    <property type="entry name" value="Thioesterase/thiol ester dehydrase-isomerase"/>
    <property type="match status" value="2"/>
</dbReference>
<evidence type="ECO:0000256" key="1">
    <source>
        <dbReference type="SAM" id="MobiDB-lite"/>
    </source>
</evidence>
<sequence length="262" mass="28520">MEAPAPHRFVARVIEEAENKIHEDGVARRFGFSGALVPGVELFARTTTPLMAAWGEEWLSGGRADVRFRRPVYDGEELLVDLTDGRLTVTGPDGEVRCLGSADRTGDRPSLAGFAEASAPAERVADPVPGPFGSVHEAGTVEENEWYLDAVGEPLPLYRENSWAHPGLLLRLVNRLLMHNVALGPWIHTSSDCRFLGVARLPAQMTVHGRVTDVGERGGHEEVRYDALVLADAEPVLHVHHTALYRLATGDRAHRRPAAGPG</sequence>
<organism evidence="2 3">
    <name type="scientific">Blastococcus saxobsidens (strain DD2)</name>
    <dbReference type="NCBI Taxonomy" id="1146883"/>
    <lineage>
        <taxon>Bacteria</taxon>
        <taxon>Bacillati</taxon>
        <taxon>Actinomycetota</taxon>
        <taxon>Actinomycetes</taxon>
        <taxon>Geodermatophilales</taxon>
        <taxon>Geodermatophilaceae</taxon>
        <taxon>Blastococcus</taxon>
    </lineage>
</organism>
<dbReference type="KEGG" id="bsd:BLASA_2781"/>
<reference evidence="3" key="2">
    <citation type="submission" date="2012-02" db="EMBL/GenBank/DDBJ databases">
        <title>Complete genome sequence of Blastococcus saxobsidens strain DD2.</title>
        <authorList>
            <person name="Genoscope."/>
        </authorList>
    </citation>
    <scope>NUCLEOTIDE SEQUENCE [LARGE SCALE GENOMIC DNA]</scope>
    <source>
        <strain evidence="3">DD2</strain>
    </source>
</reference>
<name>H6RKN6_BLASD</name>
<protein>
    <submittedName>
        <fullName evidence="2">Uncharacterized protein</fullName>
    </submittedName>
</protein>
<keyword evidence="3" id="KW-1185">Reference proteome</keyword>